<dbReference type="HOGENOM" id="CLU_1086992_0_0_1"/>
<organism evidence="1 2">
    <name type="scientific">Lottia gigantea</name>
    <name type="common">Giant owl limpet</name>
    <dbReference type="NCBI Taxonomy" id="225164"/>
    <lineage>
        <taxon>Eukaryota</taxon>
        <taxon>Metazoa</taxon>
        <taxon>Spiralia</taxon>
        <taxon>Lophotrochozoa</taxon>
        <taxon>Mollusca</taxon>
        <taxon>Gastropoda</taxon>
        <taxon>Patellogastropoda</taxon>
        <taxon>Lottioidea</taxon>
        <taxon>Lottiidae</taxon>
        <taxon>Lottia</taxon>
    </lineage>
</organism>
<dbReference type="KEGG" id="lgi:LOTGIDRAFT_163210"/>
<dbReference type="GeneID" id="20239323"/>
<reference evidence="1 2" key="1">
    <citation type="journal article" date="2013" name="Nature">
        <title>Insights into bilaterian evolution from three spiralian genomes.</title>
        <authorList>
            <person name="Simakov O."/>
            <person name="Marletaz F."/>
            <person name="Cho S.J."/>
            <person name="Edsinger-Gonzales E."/>
            <person name="Havlak P."/>
            <person name="Hellsten U."/>
            <person name="Kuo D.H."/>
            <person name="Larsson T."/>
            <person name="Lv J."/>
            <person name="Arendt D."/>
            <person name="Savage R."/>
            <person name="Osoegawa K."/>
            <person name="de Jong P."/>
            <person name="Grimwood J."/>
            <person name="Chapman J.A."/>
            <person name="Shapiro H."/>
            <person name="Aerts A."/>
            <person name="Otillar R.P."/>
            <person name="Terry A.Y."/>
            <person name="Boore J.L."/>
            <person name="Grigoriev I.V."/>
            <person name="Lindberg D.R."/>
            <person name="Seaver E.C."/>
            <person name="Weisblat D.A."/>
            <person name="Putnam N.H."/>
            <person name="Rokhsar D.S."/>
        </authorList>
    </citation>
    <scope>NUCLEOTIDE SEQUENCE [LARGE SCALE GENOMIC DNA]</scope>
</reference>
<proteinExistence type="predicted"/>
<dbReference type="CTD" id="20239323"/>
<evidence type="ECO:0000313" key="2">
    <source>
        <dbReference type="Proteomes" id="UP000030746"/>
    </source>
</evidence>
<protein>
    <submittedName>
        <fullName evidence="1">Uncharacterized protein</fullName>
    </submittedName>
</protein>
<keyword evidence="2" id="KW-1185">Reference proteome</keyword>
<dbReference type="Proteomes" id="UP000030746">
    <property type="component" value="Unassembled WGS sequence"/>
</dbReference>
<dbReference type="AlphaFoldDB" id="V4AEV8"/>
<sequence>MRRRRILLSSISEQKIDLKQLIANINPGISEDKLTTLETKLIDNSEIQKQIVGIKQQLLNVVDKTQLENLKPLISKLDDKITKQKIDLKQLIDNIKPVFRVKTSETTYQLEGYGFILKIKVFLYISGNVKNIFDDTGNFNFRVHINKINDSKEEISLASVKVTIYSPEVMITDKRKIIGGVSTPRVCDEHLNLVRATRYFEIVTYRSKGLLLTKSWRGNWSLRKSGSTPVRLCRSPHKMNATPPLIFQEDQERIRT</sequence>
<dbReference type="RefSeq" id="XP_009057521.1">
    <property type="nucleotide sequence ID" value="XM_009059273.1"/>
</dbReference>
<accession>V4AEV8</accession>
<dbReference type="EMBL" id="KB202199">
    <property type="protein sequence ID" value="ESO91851.1"/>
    <property type="molecule type" value="Genomic_DNA"/>
</dbReference>
<name>V4AEV8_LOTGI</name>
<evidence type="ECO:0000313" key="1">
    <source>
        <dbReference type="EMBL" id="ESO91851.1"/>
    </source>
</evidence>
<gene>
    <name evidence="1" type="ORF">LOTGIDRAFT_163210</name>
</gene>